<evidence type="ECO:0000256" key="1">
    <source>
        <dbReference type="ARBA" id="ARBA00001913"/>
    </source>
</evidence>
<comment type="caution">
    <text evidence="4">The sequence shown here is derived from an EMBL/GenBank/DDBJ whole genome shotgun (WGS) entry which is preliminary data.</text>
</comment>
<sequence>MRETISNEYLQISVLTKGAELCEIKSKSSGKDFLWNADPAIWGSHAPVLFPAIGAVKDGYVRYYEQKIPLPRHGFVRNNERITLVEKTSDSLCYSLTYDDQTWKVYPFQFEFFIRYRLNKNQIIVEHTIVNPGEAALYFSLGGHPAFKCPINEGESYSDYYLEFEKSETEPTWLLDEQGLVLKSTKPMLQNTKYLPLSHELFAGDALIFKNLKSKKVTLKSHSSTDQVQVSFHDFPYLGIWAKPNGDFVCIEPWQGIADAADTNHDLLQKEGMLSLAGKESYEAKFTIQISEGIEQ</sequence>
<dbReference type="InterPro" id="IPR014718">
    <property type="entry name" value="GH-type_carb-bd"/>
</dbReference>
<dbReference type="GO" id="GO:0030246">
    <property type="term" value="F:carbohydrate binding"/>
    <property type="evidence" value="ECO:0007669"/>
    <property type="project" value="InterPro"/>
</dbReference>
<dbReference type="RefSeq" id="WP_109673800.1">
    <property type="nucleotide sequence ID" value="NZ_QGDT01000003.1"/>
</dbReference>
<dbReference type="EMBL" id="QGDT01000003">
    <property type="protein sequence ID" value="PWJ58875.1"/>
    <property type="molecule type" value="Genomic_DNA"/>
</dbReference>
<dbReference type="Proteomes" id="UP000245880">
    <property type="component" value="Unassembled WGS sequence"/>
</dbReference>
<evidence type="ECO:0000313" key="4">
    <source>
        <dbReference type="EMBL" id="PWJ58875.1"/>
    </source>
</evidence>
<protein>
    <submittedName>
        <fullName evidence="4">Galactose mutarotase-like enzyme</fullName>
    </submittedName>
</protein>
<dbReference type="GO" id="GO:0005975">
    <property type="term" value="P:carbohydrate metabolic process"/>
    <property type="evidence" value="ECO:0007669"/>
    <property type="project" value="InterPro"/>
</dbReference>
<dbReference type="Pfam" id="PF01263">
    <property type="entry name" value="Aldose_epim"/>
    <property type="match status" value="1"/>
</dbReference>
<dbReference type="InterPro" id="IPR011013">
    <property type="entry name" value="Gal_mutarotase_sf_dom"/>
</dbReference>
<organism evidence="4 5">
    <name type="scientific">Dyadobacter jejuensis</name>
    <dbReference type="NCBI Taxonomy" id="1082580"/>
    <lineage>
        <taxon>Bacteria</taxon>
        <taxon>Pseudomonadati</taxon>
        <taxon>Bacteroidota</taxon>
        <taxon>Cytophagia</taxon>
        <taxon>Cytophagales</taxon>
        <taxon>Spirosomataceae</taxon>
        <taxon>Dyadobacter</taxon>
    </lineage>
</organism>
<dbReference type="InterPro" id="IPR008183">
    <property type="entry name" value="Aldose_1/G6P_1-epimerase"/>
</dbReference>
<dbReference type="Gene3D" id="2.70.98.10">
    <property type="match status" value="1"/>
</dbReference>
<name>A0A316AM67_9BACT</name>
<dbReference type="OrthoDB" id="9795355at2"/>
<comment type="subunit">
    <text evidence="2">Monomer.</text>
</comment>
<proteinExistence type="predicted"/>
<comment type="cofactor">
    <cofactor evidence="1">
        <name>Ca(2+)</name>
        <dbReference type="ChEBI" id="CHEBI:29108"/>
    </cofactor>
</comment>
<dbReference type="AlphaFoldDB" id="A0A316AM67"/>
<evidence type="ECO:0000313" key="5">
    <source>
        <dbReference type="Proteomes" id="UP000245880"/>
    </source>
</evidence>
<accession>A0A316AM67</accession>
<keyword evidence="5" id="KW-1185">Reference proteome</keyword>
<evidence type="ECO:0000256" key="2">
    <source>
        <dbReference type="ARBA" id="ARBA00011245"/>
    </source>
</evidence>
<dbReference type="CDD" id="cd09024">
    <property type="entry name" value="Aldose_epim_lacX"/>
    <property type="match status" value="1"/>
</dbReference>
<gene>
    <name evidence="4" type="ORF">CLV98_103242</name>
</gene>
<dbReference type="SUPFAM" id="SSF74650">
    <property type="entry name" value="Galactose mutarotase-like"/>
    <property type="match status" value="1"/>
</dbReference>
<dbReference type="InterPro" id="IPR037481">
    <property type="entry name" value="LacX"/>
</dbReference>
<reference evidence="4 5" key="1">
    <citation type="submission" date="2018-03" db="EMBL/GenBank/DDBJ databases">
        <title>Genomic Encyclopedia of Archaeal and Bacterial Type Strains, Phase II (KMG-II): from individual species to whole genera.</title>
        <authorList>
            <person name="Goeker M."/>
        </authorList>
    </citation>
    <scope>NUCLEOTIDE SEQUENCE [LARGE SCALE GENOMIC DNA]</scope>
    <source>
        <strain evidence="4 5">DSM 100346</strain>
    </source>
</reference>
<evidence type="ECO:0000256" key="3">
    <source>
        <dbReference type="ARBA" id="ARBA00022837"/>
    </source>
</evidence>
<keyword evidence="3" id="KW-0106">Calcium</keyword>
<dbReference type="GO" id="GO:0016853">
    <property type="term" value="F:isomerase activity"/>
    <property type="evidence" value="ECO:0007669"/>
    <property type="project" value="InterPro"/>
</dbReference>